<dbReference type="OrthoDB" id="9758509at2"/>
<dbReference type="InterPro" id="IPR017609">
    <property type="entry name" value="Xanthine_dehydrogenase_dsu"/>
</dbReference>
<dbReference type="Gene3D" id="3.90.1170.50">
    <property type="entry name" value="Aldehyde oxidase/xanthine dehydrogenase, a/b hammerhead"/>
    <property type="match status" value="1"/>
</dbReference>
<evidence type="ECO:0000259" key="2">
    <source>
        <dbReference type="SMART" id="SM01008"/>
    </source>
</evidence>
<comment type="caution">
    <text evidence="3">The sequence shown here is derived from an EMBL/GenBank/DDBJ whole genome shotgun (WGS) entry which is preliminary data.</text>
</comment>
<dbReference type="Proteomes" id="UP000242427">
    <property type="component" value="Unassembled WGS sequence"/>
</dbReference>
<feature type="region of interest" description="Disordered" evidence="1">
    <location>
        <begin position="1"/>
        <end position="34"/>
    </location>
</feature>
<accession>A0A9X7JLS1</accession>
<protein>
    <submittedName>
        <fullName evidence="3">Xanthine dehydrogenase subunit D</fullName>
    </submittedName>
</protein>
<sequence length="776" mass="81176">MTPYPPHTPHSSGSRRTPGAVGDSAPRPDGPLKVRGAFAYSSDLEARDMLWGTTLRSPHPRARILAVDTAEALALPGVRAVLTHRDVPGRNLHGAMVVDQPVLAVDTVRYEGEPVAVVAAEDPETARRAAELVRVAYEVLPPVTDAEAALAPDSPAVHADGNLLRHVPLRRGRAARGEPLTADVVVRGVYEVGMQDQAFLGPESGLAVPDPDGGVTLHVATQWLHVDHDQVVAALGLPREKVRLHLAGVGGAFGAREDLSMHAHACLLALRTGRPVKMCYTREESFVGHVHRHPAKMAYEHGATRDGRLVYVKASIVLDGGAYSSSSPAVAGTVATCSLGPYEVPDAEVDVRVVYTNNPPCGAMRGFGAVQACFGYESQMDRLARELGMDPVELRVRNAVAEGSAVANGQVLDHPAPVAELLRRVRDRPMPAPAPPEGAHLARTASRGESVVRGVGYAVGFKNVGFVEGFDDYSTARVRLECDGGQARAVVTSAAAEVGQGVVTVQAQIARTELGVEQVAVEFGDSSFGSAGPSSSSRQTYVTGGAVKAAAEAVRARVLARADRLLGRPGTATGLSGGAVTGAGGQVLCKLADVLGDEAVEETVEWHHRPTFPLDPHTGQGDSVFQFAFAAHRAVVDVDVELGLVRAVEIATAQDVGKAVNPQALLGQIHGGTVQGLGLALMEEIRVEGGLMQNPSFTDYLIPTVHDVPPMHVDVLELADPHAPYGVRGVGEPPNISSPAAVAAAVRDATGLDLPRIPLRPEDVAGLTGPAGSGGR</sequence>
<dbReference type="GO" id="GO:0016491">
    <property type="term" value="F:oxidoreductase activity"/>
    <property type="evidence" value="ECO:0007669"/>
    <property type="project" value="InterPro"/>
</dbReference>
<evidence type="ECO:0000313" key="4">
    <source>
        <dbReference type="Proteomes" id="UP000242427"/>
    </source>
</evidence>
<dbReference type="InterPro" id="IPR036856">
    <property type="entry name" value="Ald_Oxase/Xan_DH_a/b_sf"/>
</dbReference>
<dbReference type="InterPro" id="IPR016208">
    <property type="entry name" value="Ald_Oxase/xanthine_DH-like"/>
</dbReference>
<feature type="domain" description="Aldehyde oxidase/xanthine dehydrogenase a/b hammerhead" evidence="2">
    <location>
        <begin position="35"/>
        <end position="141"/>
    </location>
</feature>
<dbReference type="SUPFAM" id="SSF54665">
    <property type="entry name" value="CO dehydrogenase molybdoprotein N-domain-like"/>
    <property type="match status" value="1"/>
</dbReference>
<dbReference type="InterPro" id="IPR037165">
    <property type="entry name" value="AldOxase/xan_DH_Mopterin-bd_sf"/>
</dbReference>
<keyword evidence="4" id="KW-1185">Reference proteome</keyword>
<dbReference type="AlphaFoldDB" id="A0A9X7JLS1"/>
<dbReference type="PANTHER" id="PTHR11908">
    <property type="entry name" value="XANTHINE DEHYDROGENASE"/>
    <property type="match status" value="1"/>
</dbReference>
<dbReference type="Pfam" id="PF20256">
    <property type="entry name" value="MoCoBD_2"/>
    <property type="match status" value="1"/>
</dbReference>
<organism evidence="3 4">
    <name type="scientific">Streptosporangium nondiastaticum</name>
    <dbReference type="NCBI Taxonomy" id="35764"/>
    <lineage>
        <taxon>Bacteria</taxon>
        <taxon>Bacillati</taxon>
        <taxon>Actinomycetota</taxon>
        <taxon>Actinomycetes</taxon>
        <taxon>Streptosporangiales</taxon>
        <taxon>Streptosporangiaceae</taxon>
        <taxon>Streptosporangium</taxon>
    </lineage>
</organism>
<gene>
    <name evidence="3" type="primary">pucD</name>
    <name evidence="3" type="ORF">B7P34_26345</name>
</gene>
<reference evidence="3 4" key="1">
    <citation type="submission" date="2018-03" db="EMBL/GenBank/DDBJ databases">
        <title>Chitinolytic properties of Streptosporangium nondiastaticum TBG75A20.</title>
        <authorList>
            <person name="Gayathri V."/>
            <person name="Shiburaj S."/>
        </authorList>
    </citation>
    <scope>NUCLEOTIDE SEQUENCE [LARGE SCALE GENOMIC DNA]</scope>
    <source>
        <strain evidence="3 4">TBG75A20</strain>
    </source>
</reference>
<dbReference type="Pfam" id="PF02738">
    <property type="entry name" value="MoCoBD_1"/>
    <property type="match status" value="1"/>
</dbReference>
<evidence type="ECO:0000256" key="1">
    <source>
        <dbReference type="SAM" id="MobiDB-lite"/>
    </source>
</evidence>
<dbReference type="InterPro" id="IPR000674">
    <property type="entry name" value="Ald_Oxase/Xan_DH_a/b"/>
</dbReference>
<name>A0A9X7JLS1_9ACTN</name>
<dbReference type="Pfam" id="PF01315">
    <property type="entry name" value="Ald_Xan_dh_C"/>
    <property type="match status" value="1"/>
</dbReference>
<dbReference type="InterPro" id="IPR008274">
    <property type="entry name" value="AldOxase/xan_DH_MoCoBD1"/>
</dbReference>
<proteinExistence type="predicted"/>
<dbReference type="InterPro" id="IPR046867">
    <property type="entry name" value="AldOxase/xan_DH_MoCoBD2"/>
</dbReference>
<dbReference type="PANTHER" id="PTHR11908:SF157">
    <property type="entry name" value="XANTHINE DEHYDROGENASE SUBUNIT D-RELATED"/>
    <property type="match status" value="1"/>
</dbReference>
<dbReference type="EMBL" id="PXWG01000102">
    <property type="protein sequence ID" value="PSJ25784.1"/>
    <property type="molecule type" value="Genomic_DNA"/>
</dbReference>
<dbReference type="SUPFAM" id="SSF56003">
    <property type="entry name" value="Molybdenum cofactor-binding domain"/>
    <property type="match status" value="1"/>
</dbReference>
<evidence type="ECO:0000313" key="3">
    <source>
        <dbReference type="EMBL" id="PSJ25784.1"/>
    </source>
</evidence>
<dbReference type="GO" id="GO:0005506">
    <property type="term" value="F:iron ion binding"/>
    <property type="evidence" value="ECO:0007669"/>
    <property type="project" value="InterPro"/>
</dbReference>
<dbReference type="SMART" id="SM01008">
    <property type="entry name" value="Ald_Xan_dh_C"/>
    <property type="match status" value="1"/>
</dbReference>
<dbReference type="RefSeq" id="WP_106680486.1">
    <property type="nucleotide sequence ID" value="NZ_PXWG01000102.1"/>
</dbReference>
<dbReference type="Gene3D" id="3.30.365.10">
    <property type="entry name" value="Aldehyde oxidase/xanthine dehydrogenase, molybdopterin binding domain"/>
    <property type="match status" value="4"/>
</dbReference>
<dbReference type="NCBIfam" id="TIGR03196">
    <property type="entry name" value="pucD"/>
    <property type="match status" value="1"/>
</dbReference>